<dbReference type="PANTHER" id="PTHR35743:SF1">
    <property type="entry name" value="NODULIN HOMEOBOX"/>
    <property type="match status" value="1"/>
</dbReference>
<dbReference type="PANTHER" id="PTHR35743">
    <property type="entry name" value="NODULIN HOMEOBOX"/>
    <property type="match status" value="1"/>
</dbReference>
<organism evidence="6 7">
    <name type="scientific">Liquidambar formosana</name>
    <name type="common">Formosan gum</name>
    <dbReference type="NCBI Taxonomy" id="63359"/>
    <lineage>
        <taxon>Eukaryota</taxon>
        <taxon>Viridiplantae</taxon>
        <taxon>Streptophyta</taxon>
        <taxon>Embryophyta</taxon>
        <taxon>Tracheophyta</taxon>
        <taxon>Spermatophyta</taxon>
        <taxon>Magnoliopsida</taxon>
        <taxon>eudicotyledons</taxon>
        <taxon>Gunneridae</taxon>
        <taxon>Pentapetalae</taxon>
        <taxon>Saxifragales</taxon>
        <taxon>Altingiaceae</taxon>
        <taxon>Liquidambar</taxon>
    </lineage>
</organism>
<evidence type="ECO:0000256" key="4">
    <source>
        <dbReference type="SAM" id="SignalP"/>
    </source>
</evidence>
<dbReference type="InterPro" id="IPR057287">
    <property type="entry name" value="Ndx_N"/>
</dbReference>
<reference evidence="6 7" key="1">
    <citation type="journal article" date="2024" name="Plant J.">
        <title>Genome sequences and population genomics reveal climatic adaptation and genomic divergence between two closely related sweetgum species.</title>
        <authorList>
            <person name="Xu W.Q."/>
            <person name="Ren C.Q."/>
            <person name="Zhang X.Y."/>
            <person name="Comes H.P."/>
            <person name="Liu X.H."/>
            <person name="Li Y.G."/>
            <person name="Kettle C.J."/>
            <person name="Jalonen R."/>
            <person name="Gaisberger H."/>
            <person name="Ma Y.Z."/>
            <person name="Qiu Y.X."/>
        </authorList>
    </citation>
    <scope>NUCLEOTIDE SEQUENCE [LARGE SCALE GENOMIC DNA]</scope>
    <source>
        <strain evidence="6">Hangzhou</strain>
    </source>
</reference>
<feature type="domain" description="Homeobox" evidence="5">
    <location>
        <begin position="439"/>
        <end position="506"/>
    </location>
</feature>
<dbReference type="AlphaFoldDB" id="A0AAP0S657"/>
<dbReference type="GO" id="GO:0009908">
    <property type="term" value="P:flower development"/>
    <property type="evidence" value="ECO:0007669"/>
    <property type="project" value="InterPro"/>
</dbReference>
<feature type="compositionally biased region" description="Polar residues" evidence="3">
    <location>
        <begin position="301"/>
        <end position="336"/>
    </location>
</feature>
<comment type="caution">
    <text evidence="6">The sequence shown here is derived from an EMBL/GenBank/DDBJ whole genome shotgun (WGS) entry which is preliminary data.</text>
</comment>
<dbReference type="InterPro" id="IPR056560">
    <property type="entry name" value="HTH_NDX"/>
</dbReference>
<keyword evidence="2" id="KW-0371">Homeobox</keyword>
<dbReference type="PROSITE" id="PS50071">
    <property type="entry name" value="HOMEOBOX_2"/>
    <property type="match status" value="1"/>
</dbReference>
<dbReference type="CDD" id="cd00086">
    <property type="entry name" value="homeodomain"/>
    <property type="match status" value="1"/>
</dbReference>
<feature type="signal peptide" evidence="4">
    <location>
        <begin position="1"/>
        <end position="15"/>
    </location>
</feature>
<evidence type="ECO:0000313" key="7">
    <source>
        <dbReference type="Proteomes" id="UP001415857"/>
    </source>
</evidence>
<feature type="region of interest" description="Disordered" evidence="3">
    <location>
        <begin position="516"/>
        <end position="556"/>
    </location>
</feature>
<dbReference type="InterPro" id="IPR039325">
    <property type="entry name" value="NDX"/>
</dbReference>
<feature type="region of interest" description="Disordered" evidence="3">
    <location>
        <begin position="297"/>
        <end position="430"/>
    </location>
</feature>
<dbReference type="GO" id="GO:0005634">
    <property type="term" value="C:nucleus"/>
    <property type="evidence" value="ECO:0007669"/>
    <property type="project" value="UniProtKB-SubCell"/>
</dbReference>
<dbReference type="SMART" id="SM00389">
    <property type="entry name" value="HOX"/>
    <property type="match status" value="1"/>
</dbReference>
<dbReference type="Pfam" id="PF25246">
    <property type="entry name" value="Nodulin_N"/>
    <property type="match status" value="1"/>
</dbReference>
<dbReference type="InterPro" id="IPR056559">
    <property type="entry name" value="NDX_C"/>
</dbReference>
<evidence type="ECO:0000256" key="1">
    <source>
        <dbReference type="ARBA" id="ARBA00004123"/>
    </source>
</evidence>
<feature type="compositionally biased region" description="Basic and acidic residues" evidence="3">
    <location>
        <begin position="347"/>
        <end position="357"/>
    </location>
</feature>
<gene>
    <name evidence="6" type="ORF">L1049_019718</name>
</gene>
<evidence type="ECO:0000313" key="6">
    <source>
        <dbReference type="EMBL" id="KAK9291768.1"/>
    </source>
</evidence>
<accession>A0AAP0S657</accession>
<protein>
    <recommendedName>
        <fullName evidence="5">Homeobox domain-containing protein</fullName>
    </recommendedName>
</protein>
<keyword evidence="7" id="KW-1185">Reference proteome</keyword>
<feature type="chain" id="PRO_5042870675" description="Homeobox domain-containing protein" evidence="4">
    <location>
        <begin position="16"/>
        <end position="667"/>
    </location>
</feature>
<sequence length="667" mass="74272">MKSKVLFILLHLCEADSISFLDEVSSSPRSRDLAESVALEVLELLKTAFSRDPRHLSKCSDRTFPMGLLQLSALRLTDIFSDDSNFKSYITIHFTEVVTAIFSFPHGEFLSSWCSSILPVREEDATVEYDAFAAAGWVLDSFSSPDLLNATLNSSSMPQASYAHQRTSLLVKIIANLHCFVPKICKEHEKNLFLHKFLECLQMDLPKSSPGSSFASDSQKAATVCGNLRSLVSHAESLIPNFLSEDDVQLLRVFLNQLQSLTATDEFEVNRLQQIQESKFEGSVSWEKFSKLNIGEHHQEAQSTGGCSSPQLRRVSPNLNNISSNLKEGMSENSAFQEVDQYYVRSNHMDPTDDVMKRDRRKDKDKHGRVTSGGLRETEGDFQNVESSGSDSSSTRGKNSNEQVDNSEFPKSTEHIIESGSGGVHEDEKVENIHCEEKQRRKRKRTIMNDKQMTLIERALLEEPDMQRNAASIQSWADKLSVHGSEVTSSQLKNWLNNRKARLARAAKDVRAMSEGENAFPDKQGGSGGGSFYDSPESPGEDLNVPLTARGTRSTSENSEIALAELADVSPAEFVQCEPGQYVVLENGQGEEIGTGKVYQVQGKWYGRSLEESGTAVVDVIELKVERWVKLPHPSEATGTSFDEAEIKIGAMRVLWDSSKIFMLQSQ</sequence>
<keyword evidence="4" id="KW-0732">Signal</keyword>
<evidence type="ECO:0000256" key="3">
    <source>
        <dbReference type="SAM" id="MobiDB-lite"/>
    </source>
</evidence>
<comment type="subcellular location">
    <subcellularLocation>
        <location evidence="1 2">Nucleus</location>
    </subcellularLocation>
</comment>
<dbReference type="Pfam" id="PF24679">
    <property type="entry name" value="Nodulin_C"/>
    <property type="match status" value="1"/>
</dbReference>
<feature type="compositionally biased region" description="Polar residues" evidence="3">
    <location>
        <begin position="395"/>
        <end position="410"/>
    </location>
</feature>
<feature type="compositionally biased region" description="Basic residues" evidence="3">
    <location>
        <begin position="358"/>
        <end position="369"/>
    </location>
</feature>
<dbReference type="Pfam" id="PF24426">
    <property type="entry name" value="HTH_NDX"/>
    <property type="match status" value="1"/>
</dbReference>
<dbReference type="Proteomes" id="UP001415857">
    <property type="component" value="Unassembled WGS sequence"/>
</dbReference>
<feature type="DNA-binding region" description="Homeobox" evidence="2">
    <location>
        <begin position="441"/>
        <end position="507"/>
    </location>
</feature>
<keyword evidence="2" id="KW-0238">DNA-binding</keyword>
<evidence type="ECO:0000259" key="5">
    <source>
        <dbReference type="PROSITE" id="PS50071"/>
    </source>
</evidence>
<keyword evidence="2" id="KW-0539">Nucleus</keyword>
<evidence type="ECO:0000256" key="2">
    <source>
        <dbReference type="PROSITE-ProRule" id="PRU00108"/>
    </source>
</evidence>
<name>A0AAP0S657_LIQFO</name>
<dbReference type="InterPro" id="IPR001356">
    <property type="entry name" value="HD"/>
</dbReference>
<dbReference type="GO" id="GO:0003697">
    <property type="term" value="F:single-stranded DNA binding"/>
    <property type="evidence" value="ECO:0007669"/>
    <property type="project" value="InterPro"/>
</dbReference>
<proteinExistence type="predicted"/>
<dbReference type="EMBL" id="JBBPBK010000001">
    <property type="protein sequence ID" value="KAK9291768.1"/>
    <property type="molecule type" value="Genomic_DNA"/>
</dbReference>